<proteinExistence type="predicted"/>
<dbReference type="EMBL" id="LT607754">
    <property type="protein sequence ID" value="SCG34537.1"/>
    <property type="molecule type" value="Genomic_DNA"/>
</dbReference>
<accession>A0A1C5GLS7</accession>
<dbReference type="GO" id="GO:0016829">
    <property type="term" value="F:lyase activity"/>
    <property type="evidence" value="ECO:0007669"/>
    <property type="project" value="UniProtKB-KW"/>
</dbReference>
<dbReference type="Proteomes" id="UP000198221">
    <property type="component" value="Chromosome I"/>
</dbReference>
<dbReference type="AlphaFoldDB" id="A0A1C5GLS7"/>
<reference evidence="2" key="1">
    <citation type="submission" date="2016-06" db="EMBL/GenBank/DDBJ databases">
        <authorList>
            <person name="Varghese N."/>
            <person name="Submissions Spin"/>
        </authorList>
    </citation>
    <scope>NUCLEOTIDE SEQUENCE [LARGE SCALE GENOMIC DNA]</scope>
    <source>
        <strain evidence="2">DSM 43819</strain>
    </source>
</reference>
<dbReference type="InterPro" id="IPR040442">
    <property type="entry name" value="Pyrv_kinase-like_dom_sf"/>
</dbReference>
<evidence type="ECO:0000313" key="1">
    <source>
        <dbReference type="EMBL" id="SCG34537.1"/>
    </source>
</evidence>
<organism evidence="1 2">
    <name type="scientific">Micromonospora inositola</name>
    <dbReference type="NCBI Taxonomy" id="47865"/>
    <lineage>
        <taxon>Bacteria</taxon>
        <taxon>Bacillati</taxon>
        <taxon>Actinomycetota</taxon>
        <taxon>Actinomycetes</taxon>
        <taxon>Micromonosporales</taxon>
        <taxon>Micromonosporaceae</taxon>
        <taxon>Micromonospora</taxon>
    </lineage>
</organism>
<dbReference type="Gene3D" id="3.20.20.60">
    <property type="entry name" value="Phosphoenolpyruvate-binding domains"/>
    <property type="match status" value="1"/>
</dbReference>
<name>A0A1C5GLS7_9ACTN</name>
<dbReference type="Pfam" id="PF13714">
    <property type="entry name" value="PEP_mutase"/>
    <property type="match status" value="1"/>
</dbReference>
<protein>
    <submittedName>
        <fullName evidence="1">2-Methylisocitrate lyase, PEP mutase family</fullName>
    </submittedName>
</protein>
<evidence type="ECO:0000313" key="2">
    <source>
        <dbReference type="Proteomes" id="UP000198221"/>
    </source>
</evidence>
<dbReference type="CDD" id="cd00377">
    <property type="entry name" value="ICL_PEPM"/>
    <property type="match status" value="1"/>
</dbReference>
<dbReference type="InterPro" id="IPR015813">
    <property type="entry name" value="Pyrv/PenolPyrv_kinase-like_dom"/>
</dbReference>
<keyword evidence="2" id="KW-1185">Reference proteome</keyword>
<gene>
    <name evidence="1" type="ORF">GA0070613_0066</name>
</gene>
<dbReference type="SUPFAM" id="SSF51621">
    <property type="entry name" value="Phosphoenolpyruvate/pyruvate domain"/>
    <property type="match status" value="1"/>
</dbReference>
<keyword evidence="1" id="KW-0456">Lyase</keyword>
<dbReference type="PANTHER" id="PTHR42905:SF16">
    <property type="entry name" value="CARBOXYPHOSPHONOENOLPYRUVATE PHOSPHONOMUTASE-LIKE PROTEIN (AFU_ORTHOLOGUE AFUA_5G07230)"/>
    <property type="match status" value="1"/>
</dbReference>
<dbReference type="PANTHER" id="PTHR42905">
    <property type="entry name" value="PHOSPHOENOLPYRUVATE CARBOXYLASE"/>
    <property type="match status" value="1"/>
</dbReference>
<sequence length="281" mass="28294">MAVRTQTGRVNDHHTRALHFRSLHVPGEPLVLVNAWDVASARIVAAAGARAVATTSAGVAWSLGAPDGDALGRDAAVDLVRRVVAGVPLPVTADIESGYGDTADEVAATVRAVVAAGAVGVNVEDARHDGGAPLREVADQCARLSAVRKAADHAGVPLYVNARIDTFLRGAGGVDETVARAHAYLAAGADGVFVPGAVDPETVTALVAAIPAPLNVLVGPGAPAVPELARLGVARISLGSSVAEAAYAVARRAAEETLGAGTYDALAGAFDYGALNDLMRG</sequence>
<dbReference type="InterPro" id="IPR039556">
    <property type="entry name" value="ICL/PEPM"/>
</dbReference>